<dbReference type="InterPro" id="IPR000943">
    <property type="entry name" value="RNA_pol_sigma70"/>
</dbReference>
<dbReference type="PROSITE" id="PS00716">
    <property type="entry name" value="SIGMA70_2"/>
    <property type="match status" value="1"/>
</dbReference>
<dbReference type="CDD" id="cd00093">
    <property type="entry name" value="HTH_XRE"/>
    <property type="match status" value="1"/>
</dbReference>
<dbReference type="InterPro" id="IPR010982">
    <property type="entry name" value="Lambda_DNA-bd_dom_sf"/>
</dbReference>
<evidence type="ECO:0000313" key="3">
    <source>
        <dbReference type="Proteomes" id="UP001301140"/>
    </source>
</evidence>
<proteinExistence type="predicted"/>
<dbReference type="SUPFAM" id="SSF47413">
    <property type="entry name" value="lambda repressor-like DNA-binding domains"/>
    <property type="match status" value="1"/>
</dbReference>
<dbReference type="Proteomes" id="UP001301140">
    <property type="component" value="Unassembled WGS sequence"/>
</dbReference>
<dbReference type="GO" id="GO:0003700">
    <property type="term" value="F:DNA-binding transcription factor activity"/>
    <property type="evidence" value="ECO:0007669"/>
    <property type="project" value="InterPro"/>
</dbReference>
<gene>
    <name evidence="2" type="ORF">PZ740_00235</name>
</gene>
<dbReference type="InterPro" id="IPR001387">
    <property type="entry name" value="Cro/C1-type_HTH"/>
</dbReference>
<feature type="domain" description="HTH cro/C1-type" evidence="1">
    <location>
        <begin position="12"/>
        <end position="65"/>
    </location>
</feature>
<dbReference type="EMBL" id="JARGEQ010000001">
    <property type="protein sequence ID" value="MDF1584808.1"/>
    <property type="molecule type" value="Genomic_DNA"/>
</dbReference>
<dbReference type="AlphaFoldDB" id="A0AAP3UX57"/>
<name>A0AAP3UX57_9PROT</name>
<evidence type="ECO:0000259" key="1">
    <source>
        <dbReference type="PROSITE" id="PS50943"/>
    </source>
</evidence>
<dbReference type="GO" id="GO:0003677">
    <property type="term" value="F:DNA binding"/>
    <property type="evidence" value="ECO:0007669"/>
    <property type="project" value="InterPro"/>
</dbReference>
<comment type="caution">
    <text evidence="2">The sequence shown here is derived from an EMBL/GenBank/DDBJ whole genome shotgun (WGS) entry which is preliminary data.</text>
</comment>
<organism evidence="2 3">
    <name type="scientific">Marinimicrococcus flavescens</name>
    <dbReference type="NCBI Taxonomy" id="3031815"/>
    <lineage>
        <taxon>Bacteria</taxon>
        <taxon>Pseudomonadati</taxon>
        <taxon>Pseudomonadota</taxon>
        <taxon>Alphaproteobacteria</taxon>
        <taxon>Geminicoccales</taxon>
        <taxon>Geminicoccaceae</taxon>
        <taxon>Marinimicrococcus</taxon>
    </lineage>
</organism>
<sequence>MSIDYQQIGSRLRAYRLARGLTAEQVAQQLGLSRAAVFRLEKGSIVKLETFERIAGLLDVSVESLLGVGVEYHASAISFFERMRQLEDGAEQIMTHFEPVSYLLTSPDYGVHLRRMLAEAGNGACPEEGREAVLAILDERRRTWQRRRPAVASLVGSLEIERFLRLGLIGTFDLPPDEAARRRHLATLEIEHLCRVMEQEPVGIQIGLVEAVMPSLTFQIFRRPEGPVVAISPFRLGELANIDSGVAMITSAREAVELWTATFEQLWSRALKGAQAGAALRALLCRAREEEAAAGRAACPAS</sequence>
<dbReference type="RefSeq" id="WP_327787212.1">
    <property type="nucleotide sequence ID" value="NZ_JARGEQ010000001.1"/>
</dbReference>
<dbReference type="GO" id="GO:0006352">
    <property type="term" value="P:DNA-templated transcription initiation"/>
    <property type="evidence" value="ECO:0007669"/>
    <property type="project" value="InterPro"/>
</dbReference>
<reference evidence="2 3" key="1">
    <citation type="submission" date="2023-03" db="EMBL/GenBank/DDBJ databases">
        <title>YIM 152171 draft genome.</title>
        <authorList>
            <person name="Yang Z."/>
        </authorList>
    </citation>
    <scope>NUCLEOTIDE SEQUENCE [LARGE SCALE GENOMIC DNA]</scope>
    <source>
        <strain evidence="2 3">YIM 152171</strain>
    </source>
</reference>
<protein>
    <submittedName>
        <fullName evidence="2">Helix-turn-helix domain-containing protein</fullName>
    </submittedName>
</protein>
<dbReference type="Gene3D" id="1.10.260.40">
    <property type="entry name" value="lambda repressor-like DNA-binding domains"/>
    <property type="match status" value="1"/>
</dbReference>
<dbReference type="SMART" id="SM00530">
    <property type="entry name" value="HTH_XRE"/>
    <property type="match status" value="1"/>
</dbReference>
<evidence type="ECO:0000313" key="2">
    <source>
        <dbReference type="EMBL" id="MDF1584808.1"/>
    </source>
</evidence>
<dbReference type="PROSITE" id="PS50943">
    <property type="entry name" value="HTH_CROC1"/>
    <property type="match status" value="1"/>
</dbReference>
<dbReference type="Pfam" id="PF01381">
    <property type="entry name" value="HTH_3"/>
    <property type="match status" value="1"/>
</dbReference>
<accession>A0AAP3UX57</accession>
<keyword evidence="3" id="KW-1185">Reference proteome</keyword>